<organism evidence="3 4">
    <name type="scientific">Kitasatospora atroaurantiaca</name>
    <dbReference type="NCBI Taxonomy" id="285545"/>
    <lineage>
        <taxon>Bacteria</taxon>
        <taxon>Bacillati</taxon>
        <taxon>Actinomycetota</taxon>
        <taxon>Actinomycetes</taxon>
        <taxon>Kitasatosporales</taxon>
        <taxon>Streptomycetaceae</taxon>
        <taxon>Kitasatospora</taxon>
    </lineage>
</organism>
<evidence type="ECO:0000256" key="2">
    <source>
        <dbReference type="ARBA" id="ARBA00022803"/>
    </source>
</evidence>
<dbReference type="InterPro" id="IPR011990">
    <property type="entry name" value="TPR-like_helical_dom_sf"/>
</dbReference>
<keyword evidence="4" id="KW-1185">Reference proteome</keyword>
<name>A0A561ESY9_9ACTN</name>
<dbReference type="AlphaFoldDB" id="A0A561ESY9"/>
<protein>
    <submittedName>
        <fullName evidence="3">Tetratricopeptide repeat protein</fullName>
    </submittedName>
</protein>
<comment type="caution">
    <text evidence="3">The sequence shown here is derived from an EMBL/GenBank/DDBJ whole genome shotgun (WGS) entry which is preliminary data.</text>
</comment>
<sequence>MHDPNTTGCGDERLEAEGEVAVARLAADSGDLRHAATHLAFAMATDPQLPEVHEALAELAVRAGGTEAALELFPLERPFIGEVVCRAHLQAAAGQWEEAVGLIAAAIRAEPDRPWAHAAWLTRGDLPELVSPRAAAEAVARAAGGLPEPLPQALREALLPFDAFIRAMVTRHPEQPLLLAMASGLARRLGDTGRAVRLAREAYGITPGHIAAVMLGNALRAAGRSDEALAVWQDELERDPSDAYLHVDVAELYAATGRPAEGLPWLERVLATEPDHPKAAPALLGLRHQIDGGTAQLLALADHLREHPEHEYAAQLLARFSDGRPWLDQVHAAQEASVHALHQMLASPKSGRDHEIHFAASTLEPPSSLLALRHGFPNSEIVYHSPAEPDPRVPLREVGTRIWRYEGFHPHPAVSAPSLAAAELIRETAEVVWPCIPAAYDRAVRLAGLGLDDLVGVLAHPPLPREDEQGRWLLERRPELWVRSVQAFACLGILHHRTDQPWAGSARREVLVDLLFGSEDWVSEAAGFALVTAAWVDPAVREDVGHLVGERLLAGAQAYRSREVTILSSLCSLMLACPWTDEAALGLASELLAAIDRDHAEPDEEGERISTEMVGRARAAGEASRAGKRSSLLGRIFGLRGRRGERGREG</sequence>
<evidence type="ECO:0000313" key="3">
    <source>
        <dbReference type="EMBL" id="TWE18736.1"/>
    </source>
</evidence>
<gene>
    <name evidence="3" type="ORF">FB465_3824</name>
</gene>
<dbReference type="OrthoDB" id="2493140at2"/>
<dbReference type="Gene3D" id="1.25.40.10">
    <property type="entry name" value="Tetratricopeptide repeat domain"/>
    <property type="match status" value="2"/>
</dbReference>
<dbReference type="SUPFAM" id="SSF48452">
    <property type="entry name" value="TPR-like"/>
    <property type="match status" value="1"/>
</dbReference>
<accession>A0A561ESY9</accession>
<reference evidence="3 4" key="1">
    <citation type="submission" date="2019-06" db="EMBL/GenBank/DDBJ databases">
        <title>Sequencing the genomes of 1000 actinobacteria strains.</title>
        <authorList>
            <person name="Klenk H.-P."/>
        </authorList>
    </citation>
    <scope>NUCLEOTIDE SEQUENCE [LARGE SCALE GENOMIC DNA]</scope>
    <source>
        <strain evidence="3 4">DSM 41649</strain>
    </source>
</reference>
<dbReference type="EMBL" id="VIVR01000001">
    <property type="protein sequence ID" value="TWE18736.1"/>
    <property type="molecule type" value="Genomic_DNA"/>
</dbReference>
<dbReference type="InterPro" id="IPR051012">
    <property type="entry name" value="CellSynth/LPSAsmb/PSIAsmb"/>
</dbReference>
<keyword evidence="2" id="KW-0802">TPR repeat</keyword>
<dbReference type="PANTHER" id="PTHR45586">
    <property type="entry name" value="TPR REPEAT-CONTAINING PROTEIN PA4667"/>
    <property type="match status" value="1"/>
</dbReference>
<dbReference type="PANTHER" id="PTHR45586:SF1">
    <property type="entry name" value="LIPOPOLYSACCHARIDE ASSEMBLY PROTEIN B"/>
    <property type="match status" value="1"/>
</dbReference>
<evidence type="ECO:0000313" key="4">
    <source>
        <dbReference type="Proteomes" id="UP000318416"/>
    </source>
</evidence>
<keyword evidence="1" id="KW-0677">Repeat</keyword>
<dbReference type="Proteomes" id="UP000318416">
    <property type="component" value="Unassembled WGS sequence"/>
</dbReference>
<dbReference type="RefSeq" id="WP_145792138.1">
    <property type="nucleotide sequence ID" value="NZ_BAAABR010000031.1"/>
</dbReference>
<dbReference type="Pfam" id="PF13432">
    <property type="entry name" value="TPR_16"/>
    <property type="match status" value="1"/>
</dbReference>
<evidence type="ECO:0000256" key="1">
    <source>
        <dbReference type="ARBA" id="ARBA00022737"/>
    </source>
</evidence>
<proteinExistence type="predicted"/>